<dbReference type="InterPro" id="IPR006047">
    <property type="entry name" value="GH13_cat_dom"/>
</dbReference>
<dbReference type="PIRSF" id="PIRSF003059">
    <property type="entry name" value="Sucrose_phosphorylase"/>
    <property type="match status" value="1"/>
</dbReference>
<dbReference type="Gene3D" id="3.90.400.10">
    <property type="entry name" value="Oligo-1,6-glucosidase, Domain 2"/>
    <property type="match status" value="1"/>
</dbReference>
<name>A0A1X9N9J9_9GAMM</name>
<proteinExistence type="predicted"/>
<evidence type="ECO:0000313" key="5">
    <source>
        <dbReference type="EMBL" id="ARN73754.1"/>
    </source>
</evidence>
<feature type="binding site" evidence="3">
    <location>
        <position position="143"/>
    </location>
    <ligand>
        <name>substrate</name>
    </ligand>
</feature>
<dbReference type="GO" id="GO:0005975">
    <property type="term" value="P:carbohydrate metabolic process"/>
    <property type="evidence" value="ECO:0007669"/>
    <property type="project" value="InterPro"/>
</dbReference>
<dbReference type="InterPro" id="IPR013780">
    <property type="entry name" value="Glyco_hydro_b"/>
</dbReference>
<feature type="domain" description="Glycosyl hydrolase family 13 catalytic" evidence="4">
    <location>
        <begin position="76"/>
        <end position="474"/>
    </location>
</feature>
<dbReference type="CDD" id="cd11356">
    <property type="entry name" value="AmyAc_Sucrose_phosphorylase-like_1"/>
    <property type="match status" value="1"/>
</dbReference>
<feature type="binding site" evidence="3">
    <location>
        <position position="105"/>
    </location>
    <ligand>
        <name>substrate</name>
    </ligand>
</feature>
<dbReference type="InterPro" id="IPR033746">
    <property type="entry name" value="GGa_phosphorylase"/>
</dbReference>
<dbReference type="PANTHER" id="PTHR38784">
    <property type="entry name" value="SUCROSE PHOSPHORYLASE"/>
    <property type="match status" value="1"/>
</dbReference>
<dbReference type="PANTHER" id="PTHR38784:SF1">
    <property type="entry name" value="SUCROSE PHOSPHORYLASE"/>
    <property type="match status" value="1"/>
</dbReference>
<dbReference type="Pfam" id="PF00128">
    <property type="entry name" value="Alpha-amylase"/>
    <property type="match status" value="1"/>
</dbReference>
<dbReference type="InterPro" id="IPR017853">
    <property type="entry name" value="GH"/>
</dbReference>
<feature type="binding site" evidence="3">
    <location>
        <begin position="345"/>
        <end position="346"/>
    </location>
    <ligand>
        <name>substrate</name>
    </ligand>
</feature>
<dbReference type="Proteomes" id="UP000193450">
    <property type="component" value="Chromosome"/>
</dbReference>
<dbReference type="InterPro" id="IPR016377">
    <property type="entry name" value="Sucrose_GGa_phosphorylase-rel"/>
</dbReference>
<keyword evidence="2" id="KW-0808">Transferase</keyword>
<dbReference type="STRING" id="716816.BST96_06265"/>
<dbReference type="Gene3D" id="2.60.40.1180">
    <property type="entry name" value="Golgi alpha-mannosidase II"/>
    <property type="match status" value="1"/>
</dbReference>
<reference evidence="5 6" key="1">
    <citation type="submission" date="2016-11" db="EMBL/GenBank/DDBJ databases">
        <title>Trade-off between light-utilization and light-protection in marine flavobacteria.</title>
        <authorList>
            <person name="Kumagai Y."/>
        </authorList>
    </citation>
    <scope>NUCLEOTIDE SEQUENCE [LARGE SCALE GENOMIC DNA]</scope>
    <source>
        <strain evidence="5 6">NBRC 107125</strain>
    </source>
</reference>
<keyword evidence="1" id="KW-0328">Glycosyltransferase</keyword>
<dbReference type="GO" id="GO:0016757">
    <property type="term" value="F:glycosyltransferase activity"/>
    <property type="evidence" value="ECO:0007669"/>
    <property type="project" value="UniProtKB-KW"/>
</dbReference>
<dbReference type="SMART" id="SM00642">
    <property type="entry name" value="Aamy"/>
    <property type="match status" value="1"/>
</dbReference>
<dbReference type="RefSeq" id="WP_085757870.1">
    <property type="nucleotide sequence ID" value="NZ_CP019343.1"/>
</dbReference>
<protein>
    <submittedName>
        <fullName evidence="5">Alpha-amylase</fullName>
    </submittedName>
</protein>
<organism evidence="5 6">
    <name type="scientific">Oceanicoccus sagamiensis</name>
    <dbReference type="NCBI Taxonomy" id="716816"/>
    <lineage>
        <taxon>Bacteria</taxon>
        <taxon>Pseudomonadati</taxon>
        <taxon>Pseudomonadota</taxon>
        <taxon>Gammaproteobacteria</taxon>
        <taxon>Cellvibrionales</taxon>
        <taxon>Spongiibacteraceae</taxon>
        <taxon>Oceanicoccus</taxon>
    </lineage>
</organism>
<dbReference type="AlphaFoldDB" id="A0A1X9N9J9"/>
<keyword evidence="6" id="KW-1185">Reference proteome</keyword>
<dbReference type="OrthoDB" id="9805159at2"/>
<dbReference type="SUPFAM" id="SSF51445">
    <property type="entry name" value="(Trans)glycosidases"/>
    <property type="match status" value="1"/>
</dbReference>
<feature type="binding site" evidence="3">
    <location>
        <position position="453"/>
    </location>
    <ligand>
        <name>substrate</name>
    </ligand>
</feature>
<evidence type="ECO:0000256" key="2">
    <source>
        <dbReference type="ARBA" id="ARBA00022679"/>
    </source>
</evidence>
<dbReference type="EMBL" id="CP019343">
    <property type="protein sequence ID" value="ARN73754.1"/>
    <property type="molecule type" value="Genomic_DNA"/>
</dbReference>
<dbReference type="InterPro" id="IPR045857">
    <property type="entry name" value="O16G_dom_2"/>
</dbReference>
<evidence type="ECO:0000313" key="6">
    <source>
        <dbReference type="Proteomes" id="UP000193450"/>
    </source>
</evidence>
<sequence>MPENSSKPELLRRMVEHISVLYPNVELEALAKELISAMGLEVTAEPPRPHRNLWDQADCLLITYGNSIVKPDEKPLTTLKRFIDDYLQGAVNSVHILPFFPYSSDDGFSVMDYLMVNPALGDWEDITAIADNYKLMSDVVINHMSARSRWFDNFKKRLDPGKDYFFEAHPDDDLSEVVRPRNSPLLTEVETADGSRYVWCTFSADQVDLNFKNPAVLAEFVNIIRHYLSRGVKIFRMDAVAFLWKEVGTPSIHLQETHEIIKLLRTLVEHHSPDAVIITETNVPNRENLTYFGNANEAHIIYNFSLPPLLLYTLLSGDCRHLKTWMMSMPPAQAGTAYLNFIASHDGIGLRPLDGLVDDEHREELVKAIRKFGGKVTYRKSREGVDKAYEINIALYDALKGTMEGGADHWQSQRFICAHLIMMALEGVPAFYIHSLIATENDYAKLENTGHNRSINRHVWQEQALYDALADKDRHHQIIFEQLGDSLRLRCQQPAFHPNATQFTLHLGTGVFAFWRQSIQREQSIFCLSNVTRSEQLINLADINLIGTDQWTDLLSGETLADLEGQLKLSPYQTVWLSNLLVSDTLAG</sequence>
<dbReference type="KEGG" id="osg:BST96_06265"/>
<evidence type="ECO:0000259" key="4">
    <source>
        <dbReference type="SMART" id="SM00642"/>
    </source>
</evidence>
<evidence type="ECO:0000256" key="1">
    <source>
        <dbReference type="ARBA" id="ARBA00022676"/>
    </source>
</evidence>
<feature type="binding site" evidence="3">
    <location>
        <begin position="236"/>
        <end position="238"/>
    </location>
    <ligand>
        <name>substrate</name>
    </ligand>
</feature>
<gene>
    <name evidence="5" type="ORF">BST96_06265</name>
</gene>
<accession>A0A1X9N9J9</accession>
<dbReference type="Gene3D" id="3.20.20.80">
    <property type="entry name" value="Glycosidases"/>
    <property type="match status" value="1"/>
</dbReference>
<evidence type="ECO:0000256" key="3">
    <source>
        <dbReference type="PIRSR" id="PIRSR003059-2"/>
    </source>
</evidence>